<dbReference type="EMBL" id="BARS01015761">
    <property type="protein sequence ID" value="GAF94074.1"/>
    <property type="molecule type" value="Genomic_DNA"/>
</dbReference>
<comment type="caution">
    <text evidence="2">The sequence shown here is derived from an EMBL/GenBank/DDBJ whole genome shotgun (WGS) entry which is preliminary data.</text>
</comment>
<organism evidence="2">
    <name type="scientific">marine sediment metagenome</name>
    <dbReference type="NCBI Taxonomy" id="412755"/>
    <lineage>
        <taxon>unclassified sequences</taxon>
        <taxon>metagenomes</taxon>
        <taxon>ecological metagenomes</taxon>
    </lineage>
</organism>
<keyword evidence="1" id="KW-1133">Transmembrane helix</keyword>
<protein>
    <submittedName>
        <fullName evidence="2">Uncharacterized protein</fullName>
    </submittedName>
</protein>
<evidence type="ECO:0000256" key="1">
    <source>
        <dbReference type="SAM" id="Phobius"/>
    </source>
</evidence>
<gene>
    <name evidence="2" type="ORF">S01H1_26032</name>
</gene>
<reference evidence="2" key="1">
    <citation type="journal article" date="2014" name="Front. Microbiol.">
        <title>High frequency of phylogenetically diverse reductive dehalogenase-homologous genes in deep subseafloor sedimentary metagenomes.</title>
        <authorList>
            <person name="Kawai M."/>
            <person name="Futagami T."/>
            <person name="Toyoda A."/>
            <person name="Takaki Y."/>
            <person name="Nishi S."/>
            <person name="Hori S."/>
            <person name="Arai W."/>
            <person name="Tsubouchi T."/>
            <person name="Morono Y."/>
            <person name="Uchiyama I."/>
            <person name="Ito T."/>
            <person name="Fujiyama A."/>
            <person name="Inagaki F."/>
            <person name="Takami H."/>
        </authorList>
    </citation>
    <scope>NUCLEOTIDE SEQUENCE</scope>
    <source>
        <strain evidence="2">Expedition CK06-06</strain>
    </source>
</reference>
<dbReference type="AlphaFoldDB" id="X0TLF9"/>
<proteinExistence type="predicted"/>
<keyword evidence="1" id="KW-0472">Membrane</keyword>
<evidence type="ECO:0000313" key="2">
    <source>
        <dbReference type="EMBL" id="GAF94074.1"/>
    </source>
</evidence>
<name>X0TLF9_9ZZZZ</name>
<accession>X0TLF9</accession>
<sequence>MRFLEWFCNRFLLWSGIAAWGLIVVLQTDSWHILLIAGIVSGVAIRNALSYGSE</sequence>
<keyword evidence="1" id="KW-0812">Transmembrane</keyword>
<feature type="transmembrane region" description="Helical" evidence="1">
    <location>
        <begin position="31"/>
        <end position="49"/>
    </location>
</feature>
<feature type="transmembrane region" description="Helical" evidence="1">
    <location>
        <begin position="7"/>
        <end position="25"/>
    </location>
</feature>